<reference evidence="1 2" key="1">
    <citation type="journal article" date="2019" name="Nat. Ecol. Evol.">
        <title>Megaphylogeny resolves global patterns of mushroom evolution.</title>
        <authorList>
            <person name="Varga T."/>
            <person name="Krizsan K."/>
            <person name="Foldi C."/>
            <person name="Dima B."/>
            <person name="Sanchez-Garcia M."/>
            <person name="Sanchez-Ramirez S."/>
            <person name="Szollosi G.J."/>
            <person name="Szarkandi J.G."/>
            <person name="Papp V."/>
            <person name="Albert L."/>
            <person name="Andreopoulos W."/>
            <person name="Angelini C."/>
            <person name="Antonin V."/>
            <person name="Barry K.W."/>
            <person name="Bougher N.L."/>
            <person name="Buchanan P."/>
            <person name="Buyck B."/>
            <person name="Bense V."/>
            <person name="Catcheside P."/>
            <person name="Chovatia M."/>
            <person name="Cooper J."/>
            <person name="Damon W."/>
            <person name="Desjardin D."/>
            <person name="Finy P."/>
            <person name="Geml J."/>
            <person name="Haridas S."/>
            <person name="Hughes K."/>
            <person name="Justo A."/>
            <person name="Karasinski D."/>
            <person name="Kautmanova I."/>
            <person name="Kiss B."/>
            <person name="Kocsube S."/>
            <person name="Kotiranta H."/>
            <person name="LaButti K.M."/>
            <person name="Lechner B.E."/>
            <person name="Liimatainen K."/>
            <person name="Lipzen A."/>
            <person name="Lukacs Z."/>
            <person name="Mihaltcheva S."/>
            <person name="Morgado L.N."/>
            <person name="Niskanen T."/>
            <person name="Noordeloos M.E."/>
            <person name="Ohm R.A."/>
            <person name="Ortiz-Santana B."/>
            <person name="Ovrebo C."/>
            <person name="Racz N."/>
            <person name="Riley R."/>
            <person name="Savchenko A."/>
            <person name="Shiryaev A."/>
            <person name="Soop K."/>
            <person name="Spirin V."/>
            <person name="Szebenyi C."/>
            <person name="Tomsovsky M."/>
            <person name="Tulloss R.E."/>
            <person name="Uehling J."/>
            <person name="Grigoriev I.V."/>
            <person name="Vagvolgyi C."/>
            <person name="Papp T."/>
            <person name="Martin F.M."/>
            <person name="Miettinen O."/>
            <person name="Hibbett D.S."/>
            <person name="Nagy L.G."/>
        </authorList>
    </citation>
    <scope>NUCLEOTIDE SEQUENCE [LARGE SCALE GENOMIC DNA]</scope>
    <source>
        <strain evidence="1 2">CBS 121175</strain>
    </source>
</reference>
<evidence type="ECO:0000313" key="1">
    <source>
        <dbReference type="EMBL" id="TFK17865.1"/>
    </source>
</evidence>
<protein>
    <submittedName>
        <fullName evidence="1">Uncharacterized protein</fullName>
    </submittedName>
</protein>
<gene>
    <name evidence="1" type="ORF">FA15DRAFT_300712</name>
</gene>
<dbReference type="EMBL" id="ML210455">
    <property type="protein sequence ID" value="TFK17865.1"/>
    <property type="molecule type" value="Genomic_DNA"/>
</dbReference>
<organism evidence="1 2">
    <name type="scientific">Coprinopsis marcescibilis</name>
    <name type="common">Agaric fungus</name>
    <name type="synonym">Psathyrella marcescibilis</name>
    <dbReference type="NCBI Taxonomy" id="230819"/>
    <lineage>
        <taxon>Eukaryota</taxon>
        <taxon>Fungi</taxon>
        <taxon>Dikarya</taxon>
        <taxon>Basidiomycota</taxon>
        <taxon>Agaricomycotina</taxon>
        <taxon>Agaricomycetes</taxon>
        <taxon>Agaricomycetidae</taxon>
        <taxon>Agaricales</taxon>
        <taxon>Agaricineae</taxon>
        <taxon>Psathyrellaceae</taxon>
        <taxon>Coprinopsis</taxon>
    </lineage>
</organism>
<keyword evidence="2" id="KW-1185">Reference proteome</keyword>
<sequence>MLASYSSSVDLITHTSKYDCRARPGDLRTPVADPCETWLCIGPSVPGQVVYPRLVARYRPVGLCRTRPLYPVREEQDAADCEAWCCGHRAAASPAWCGWRWCWRTRRREGSSCIGPATVRQAGVVGVHVKRCVHHESRTPSPEPQSVRAFHHHATGPCPLSPGRCSS</sequence>
<accession>A0A5C3KCT4</accession>
<evidence type="ECO:0000313" key="2">
    <source>
        <dbReference type="Proteomes" id="UP000307440"/>
    </source>
</evidence>
<proteinExistence type="predicted"/>
<dbReference type="AlphaFoldDB" id="A0A5C3KCT4"/>
<dbReference type="Proteomes" id="UP000307440">
    <property type="component" value="Unassembled WGS sequence"/>
</dbReference>
<name>A0A5C3KCT4_COPMA</name>